<protein>
    <submittedName>
        <fullName evidence="1">Carboxypeptidase regulatory-like domain-containing protein</fullName>
    </submittedName>
</protein>
<dbReference type="Gene3D" id="2.60.40.1120">
    <property type="entry name" value="Carboxypeptidase-like, regulatory domain"/>
    <property type="match status" value="2"/>
</dbReference>
<dbReference type="EMBL" id="JARFPL010000021">
    <property type="protein sequence ID" value="MDF0593485.1"/>
    <property type="molecule type" value="Genomic_DNA"/>
</dbReference>
<sequence length="361" mass="38449">MLGAVFLAAFSAEGVRAEDAPGLDYLPNPFAADRPEWDPFGPGYESTSAAGRAEWDPLSPGRSDVGHLISANPFAPNHNLIYGDEVLSHNQLYLQSGGLLVTSGEVNLATPYSLWLYVANWGPLTLSDRGRRVLSHGFVTPGWYRLDLYAETLEAHSYQFNASGWSNRVDLRVSSGGYPTTYSLVGRVVDPYGNGIPNARVRISGSGGVYSTTTNARGYYGMNLPSGTYAVTAELGGFSFTQATGRVWTGTVSAAGTVVGYPVGQLAPPDIYYGGYGWLEGRVTDRIGAGIPGARVRIDGIFSIATGDDGDYRVSLSPGWHSVAVDAAGYKFTSASVQIRSGQVAKLDFRGTKVIVLGRHG</sequence>
<accession>A0ABT5XFQ2</accession>
<gene>
    <name evidence="1" type="ORF">P0O24_07805</name>
</gene>
<evidence type="ECO:0000313" key="1">
    <source>
        <dbReference type="EMBL" id="MDF0593485.1"/>
    </source>
</evidence>
<dbReference type="InterPro" id="IPR008969">
    <property type="entry name" value="CarboxyPept-like_regulatory"/>
</dbReference>
<dbReference type="Pfam" id="PF13620">
    <property type="entry name" value="CarboxypepD_reg"/>
    <property type="match status" value="2"/>
</dbReference>
<dbReference type="Proteomes" id="UP001215956">
    <property type="component" value="Unassembled WGS sequence"/>
</dbReference>
<dbReference type="RefSeq" id="WP_316969189.1">
    <property type="nucleotide sequence ID" value="NZ_JARFPL010000021.1"/>
</dbReference>
<comment type="caution">
    <text evidence="1">The sequence shown here is derived from an EMBL/GenBank/DDBJ whole genome shotgun (WGS) entry which is preliminary data.</text>
</comment>
<name>A0ABT5XFQ2_9EURY</name>
<dbReference type="SUPFAM" id="SSF49464">
    <property type="entry name" value="Carboxypeptidase regulatory domain-like"/>
    <property type="match status" value="2"/>
</dbReference>
<reference evidence="1 2" key="1">
    <citation type="submission" date="2023-03" db="EMBL/GenBank/DDBJ databases">
        <title>Whole genome sequencing of Methanotrichaceae archaeon M04Ac.</title>
        <authorList>
            <person name="Khomyakova M.A."/>
            <person name="Merkel A.Y."/>
            <person name="Slobodkin A.I."/>
        </authorList>
    </citation>
    <scope>NUCLEOTIDE SEQUENCE [LARGE SCALE GENOMIC DNA]</scope>
    <source>
        <strain evidence="1 2">M04Ac</strain>
    </source>
</reference>
<organism evidence="1 2">
    <name type="scientific">Candidatus Methanocrinis alkalitolerans</name>
    <dbReference type="NCBI Taxonomy" id="3033395"/>
    <lineage>
        <taxon>Archaea</taxon>
        <taxon>Methanobacteriati</taxon>
        <taxon>Methanobacteriota</taxon>
        <taxon>Stenosarchaea group</taxon>
        <taxon>Methanomicrobia</taxon>
        <taxon>Methanotrichales</taxon>
        <taxon>Methanotrichaceae</taxon>
        <taxon>Methanocrinis</taxon>
    </lineage>
</organism>
<keyword evidence="2" id="KW-1185">Reference proteome</keyword>
<evidence type="ECO:0000313" key="2">
    <source>
        <dbReference type="Proteomes" id="UP001215956"/>
    </source>
</evidence>
<proteinExistence type="predicted"/>